<proteinExistence type="predicted"/>
<evidence type="ECO:0000313" key="3">
    <source>
        <dbReference type="Proteomes" id="UP001595935"/>
    </source>
</evidence>
<protein>
    <submittedName>
        <fullName evidence="2">Uncharacterized protein</fullName>
    </submittedName>
</protein>
<organism evidence="2 3">
    <name type="scientific">Flavobacterium branchiicola</name>
    <dbReference type="NCBI Taxonomy" id="1114875"/>
    <lineage>
        <taxon>Bacteria</taxon>
        <taxon>Pseudomonadati</taxon>
        <taxon>Bacteroidota</taxon>
        <taxon>Flavobacteriia</taxon>
        <taxon>Flavobacteriales</taxon>
        <taxon>Flavobacteriaceae</taxon>
        <taxon>Flavobacterium</taxon>
    </lineage>
</organism>
<comment type="caution">
    <text evidence="2">The sequence shown here is derived from an EMBL/GenBank/DDBJ whole genome shotgun (WGS) entry which is preliminary data.</text>
</comment>
<evidence type="ECO:0000256" key="1">
    <source>
        <dbReference type="SAM" id="MobiDB-lite"/>
    </source>
</evidence>
<evidence type="ECO:0000313" key="2">
    <source>
        <dbReference type="EMBL" id="MFC4747472.1"/>
    </source>
</evidence>
<name>A0ABV9PDU2_9FLAO</name>
<dbReference type="RefSeq" id="WP_213257224.1">
    <property type="nucleotide sequence ID" value="NZ_JAGYWA010000003.1"/>
</dbReference>
<gene>
    <name evidence="2" type="ORF">ACFO5S_08435</name>
</gene>
<accession>A0ABV9PDU2</accession>
<reference evidence="3" key="1">
    <citation type="journal article" date="2019" name="Int. J. Syst. Evol. Microbiol.">
        <title>The Global Catalogue of Microorganisms (GCM) 10K type strain sequencing project: providing services to taxonomists for standard genome sequencing and annotation.</title>
        <authorList>
            <consortium name="The Broad Institute Genomics Platform"/>
            <consortium name="The Broad Institute Genome Sequencing Center for Infectious Disease"/>
            <person name="Wu L."/>
            <person name="Ma J."/>
        </authorList>
    </citation>
    <scope>NUCLEOTIDE SEQUENCE [LARGE SCALE GENOMIC DNA]</scope>
    <source>
        <strain evidence="3">WYCCWR 13023</strain>
    </source>
</reference>
<feature type="region of interest" description="Disordered" evidence="1">
    <location>
        <begin position="34"/>
        <end position="63"/>
    </location>
</feature>
<sequence>MKTEKMKLGNTEDILTRNSMANIIGGKLVVRDPNAGKDARLNGNTGSAPMDKRPDNSPMGAGTPYVNEQNELLYFGQAVANGVRLVASGVSWVADNVKVGIGTFGQPTITLK</sequence>
<dbReference type="EMBL" id="JBHSGV010000003">
    <property type="protein sequence ID" value="MFC4747472.1"/>
    <property type="molecule type" value="Genomic_DNA"/>
</dbReference>
<keyword evidence="3" id="KW-1185">Reference proteome</keyword>
<dbReference type="Proteomes" id="UP001595935">
    <property type="component" value="Unassembled WGS sequence"/>
</dbReference>